<keyword evidence="4 10" id="KW-0349">Heme</keyword>
<dbReference type="GO" id="GO:0016705">
    <property type="term" value="F:oxidoreductase activity, acting on paired donors, with incorporation or reduction of molecular oxygen"/>
    <property type="evidence" value="ECO:0007669"/>
    <property type="project" value="InterPro"/>
</dbReference>
<accession>A0A8J9VE14</accession>
<dbReference type="PRINTS" id="PR00463">
    <property type="entry name" value="EP450I"/>
</dbReference>
<evidence type="ECO:0000256" key="7">
    <source>
        <dbReference type="ARBA" id="ARBA00023002"/>
    </source>
</evidence>
<dbReference type="InterPro" id="IPR002401">
    <property type="entry name" value="Cyt_P450_E_grp-I"/>
</dbReference>
<evidence type="ECO:0000313" key="14">
    <source>
        <dbReference type="Proteomes" id="UP000838412"/>
    </source>
</evidence>
<dbReference type="PANTHER" id="PTHR24302:SF15">
    <property type="entry name" value="FATTY-ACID PEROXYGENASE"/>
    <property type="match status" value="1"/>
</dbReference>
<comment type="similarity">
    <text evidence="3 11">Belongs to the cytochrome P450 family.</text>
</comment>
<comment type="cofactor">
    <cofactor evidence="10">
        <name>heme</name>
        <dbReference type="ChEBI" id="CHEBI:30413"/>
    </cofactor>
</comment>
<keyword evidence="6" id="KW-0256">Endoplasmic reticulum</keyword>
<dbReference type="InterPro" id="IPR001128">
    <property type="entry name" value="Cyt_P450"/>
</dbReference>
<dbReference type="EMBL" id="OV696695">
    <property type="protein sequence ID" value="CAH1238448.1"/>
    <property type="molecule type" value="Genomic_DNA"/>
</dbReference>
<evidence type="ECO:0000256" key="4">
    <source>
        <dbReference type="ARBA" id="ARBA00022617"/>
    </source>
</evidence>
<dbReference type="Pfam" id="PF00067">
    <property type="entry name" value="p450"/>
    <property type="match status" value="1"/>
</dbReference>
<evidence type="ECO:0000256" key="11">
    <source>
        <dbReference type="RuleBase" id="RU000461"/>
    </source>
</evidence>
<dbReference type="FunFam" id="1.10.630.10:FF:000042">
    <property type="entry name" value="Cytochrome P450"/>
    <property type="match status" value="1"/>
</dbReference>
<keyword evidence="12" id="KW-0812">Transmembrane</keyword>
<dbReference type="GO" id="GO:0005506">
    <property type="term" value="F:iron ion binding"/>
    <property type="evidence" value="ECO:0007669"/>
    <property type="project" value="InterPro"/>
</dbReference>
<dbReference type="AlphaFoldDB" id="A0A8J9VE14"/>
<organism evidence="13 14">
    <name type="scientific">Branchiostoma lanceolatum</name>
    <name type="common">Common lancelet</name>
    <name type="synonym">Amphioxus lanceolatum</name>
    <dbReference type="NCBI Taxonomy" id="7740"/>
    <lineage>
        <taxon>Eukaryota</taxon>
        <taxon>Metazoa</taxon>
        <taxon>Chordata</taxon>
        <taxon>Cephalochordata</taxon>
        <taxon>Leptocardii</taxon>
        <taxon>Amphioxiformes</taxon>
        <taxon>Branchiostomatidae</taxon>
        <taxon>Branchiostoma</taxon>
    </lineage>
</organism>
<proteinExistence type="inferred from homology"/>
<dbReference type="InterPro" id="IPR036396">
    <property type="entry name" value="Cyt_P450_sf"/>
</dbReference>
<feature type="transmembrane region" description="Helical" evidence="12">
    <location>
        <begin position="224"/>
        <end position="247"/>
    </location>
</feature>
<sequence length="520" mass="59595">MGLDLLPIPVTWVLLGLLALLLYIYGVRPLSTFKKMGVPGPWPWPVIGNVLDVRHGVYNPDFQVEREQKYGKVYGLYRGAATPLLVISDREMLREVFVKQFHNFSQRTGETQFLKTRPFDRMLTVVNGEEWKNMRSTLSPAFSGGKLKQMSGQLNRCADQLVSNLGERTSQGQSFDAKELTGAFTMDAIASVAFGTEIDSQRNPNDPFVVHAKKGFDGPFKNPLFWIFLFFPWIMKPLLEGIGYNFFPRSTTNFFYKVLDQLIELRQTTVSERLDFMQLMLNAHKEPEEEERGNSRDVKVPGQKQALTKDDVVSNGIVFFLAGYDTTATTMAFTLYNLAANQQAQDKVIQELDDVMGEKDQVDHEALQRMTYLEMCIMETLRLYPPAALIMTRICTKDTTIQWLKIPKGMTVLIPVLAIHYDPERWPEPKKFIPERFTAEEREKRDQYDWLPFGAGPRNCIGMRLAMMEAKIGLAKVFMKYYIRTGPDTDMTLKLKKFEPFPQAVNGIKLRAELRTAENI</sequence>
<evidence type="ECO:0000256" key="5">
    <source>
        <dbReference type="ARBA" id="ARBA00022723"/>
    </source>
</evidence>
<keyword evidence="14" id="KW-1185">Reference proteome</keyword>
<dbReference type="PROSITE" id="PS00086">
    <property type="entry name" value="CYTOCHROME_P450"/>
    <property type="match status" value="1"/>
</dbReference>
<keyword evidence="7 11" id="KW-0560">Oxidoreductase</keyword>
<evidence type="ECO:0000256" key="6">
    <source>
        <dbReference type="ARBA" id="ARBA00022848"/>
    </source>
</evidence>
<feature type="transmembrane region" description="Helical" evidence="12">
    <location>
        <begin position="6"/>
        <end position="26"/>
    </location>
</feature>
<keyword evidence="11" id="KW-0503">Monooxygenase</keyword>
<evidence type="ECO:0000256" key="12">
    <source>
        <dbReference type="SAM" id="Phobius"/>
    </source>
</evidence>
<keyword evidence="12" id="KW-0472">Membrane</keyword>
<dbReference type="Gene3D" id="1.10.630.10">
    <property type="entry name" value="Cytochrome P450"/>
    <property type="match status" value="1"/>
</dbReference>
<dbReference type="CDD" id="cd11055">
    <property type="entry name" value="CYP3A-like"/>
    <property type="match status" value="1"/>
</dbReference>
<dbReference type="InterPro" id="IPR050705">
    <property type="entry name" value="Cytochrome_P450_3A"/>
</dbReference>
<dbReference type="SUPFAM" id="SSF48264">
    <property type="entry name" value="Cytochrome P450"/>
    <property type="match status" value="1"/>
</dbReference>
<dbReference type="PANTHER" id="PTHR24302">
    <property type="entry name" value="CYTOCHROME P450 FAMILY 3"/>
    <property type="match status" value="1"/>
</dbReference>
<evidence type="ECO:0000256" key="9">
    <source>
        <dbReference type="ARBA" id="ARBA00043906"/>
    </source>
</evidence>
<keyword evidence="6" id="KW-0492">Microsome</keyword>
<comment type="function">
    <text evidence="9">Cytochromes P450 are a group of heme-thiolate monooxygenases. They oxidize a variety of structurally unrelated compounds, including steroids, fatty acids, and xenobiotics.</text>
</comment>
<gene>
    <name evidence="13" type="primary">CYP3A4</name>
    <name evidence="13" type="ORF">BLAG_LOCUS3055</name>
</gene>
<keyword evidence="5 10" id="KW-0479">Metal-binding</keyword>
<dbReference type="OrthoDB" id="2789670at2759"/>
<evidence type="ECO:0000256" key="1">
    <source>
        <dbReference type="ARBA" id="ARBA00004174"/>
    </source>
</evidence>
<name>A0A8J9VE14_BRALA</name>
<dbReference type="GO" id="GO:0020037">
    <property type="term" value="F:heme binding"/>
    <property type="evidence" value="ECO:0007669"/>
    <property type="project" value="InterPro"/>
</dbReference>
<evidence type="ECO:0000313" key="13">
    <source>
        <dbReference type="EMBL" id="CAH1238448.1"/>
    </source>
</evidence>
<dbReference type="GO" id="GO:0008395">
    <property type="term" value="F:steroid hydroxylase activity"/>
    <property type="evidence" value="ECO:0007669"/>
    <property type="project" value="TreeGrafter"/>
</dbReference>
<dbReference type="PRINTS" id="PR00385">
    <property type="entry name" value="P450"/>
</dbReference>
<comment type="subcellular location">
    <subcellularLocation>
        <location evidence="2">Endoplasmic reticulum membrane</location>
        <topology evidence="2">Peripheral membrane protein</topology>
    </subcellularLocation>
    <subcellularLocation>
        <location evidence="1">Microsome membrane</location>
        <topology evidence="1">Peripheral membrane protein</topology>
    </subcellularLocation>
</comment>
<dbReference type="GO" id="GO:0005789">
    <property type="term" value="C:endoplasmic reticulum membrane"/>
    <property type="evidence" value="ECO:0007669"/>
    <property type="project" value="UniProtKB-SubCell"/>
</dbReference>
<evidence type="ECO:0000256" key="8">
    <source>
        <dbReference type="ARBA" id="ARBA00023004"/>
    </source>
</evidence>
<keyword evidence="12" id="KW-1133">Transmembrane helix</keyword>
<reference evidence="13" key="1">
    <citation type="submission" date="2022-01" db="EMBL/GenBank/DDBJ databases">
        <authorList>
            <person name="Braso-Vives M."/>
        </authorList>
    </citation>
    <scope>NUCLEOTIDE SEQUENCE</scope>
</reference>
<dbReference type="InterPro" id="IPR017972">
    <property type="entry name" value="Cyt_P450_CS"/>
</dbReference>
<keyword evidence="8 10" id="KW-0408">Iron</keyword>
<evidence type="ECO:0000256" key="2">
    <source>
        <dbReference type="ARBA" id="ARBA00004406"/>
    </source>
</evidence>
<protein>
    <submittedName>
        <fullName evidence="13">CYP3A4 protein</fullName>
    </submittedName>
</protein>
<feature type="binding site" description="axial binding residue" evidence="10">
    <location>
        <position position="460"/>
    </location>
    <ligand>
        <name>heme</name>
        <dbReference type="ChEBI" id="CHEBI:30413"/>
    </ligand>
    <ligandPart>
        <name>Fe</name>
        <dbReference type="ChEBI" id="CHEBI:18248"/>
    </ligandPart>
</feature>
<dbReference type="Proteomes" id="UP000838412">
    <property type="component" value="Chromosome 10"/>
</dbReference>
<evidence type="ECO:0000256" key="3">
    <source>
        <dbReference type="ARBA" id="ARBA00010617"/>
    </source>
</evidence>
<evidence type="ECO:0000256" key="10">
    <source>
        <dbReference type="PIRSR" id="PIRSR602401-1"/>
    </source>
</evidence>